<protein>
    <recommendedName>
        <fullName evidence="3">GIY-YIG domain-containing protein</fullName>
    </recommendedName>
</protein>
<dbReference type="SUPFAM" id="SSF82771">
    <property type="entry name" value="GIY-YIG endonuclease"/>
    <property type="match status" value="1"/>
</dbReference>
<evidence type="ECO:0000313" key="2">
    <source>
        <dbReference type="Proteomes" id="UP001597403"/>
    </source>
</evidence>
<sequence length="134" mass="15529">MTIKRDEQTLVNLTNTFLQRIQYKDFVSAPVTLIELRSIPKKEQAWSKQAGVYYFLQNDTVKYVGRATPNVGLGNRVYQQANALGGLDGWDDVITDPNTTYGLIIFEDNEDWHWLAALEVFLIDKLRPQFNKRF</sequence>
<dbReference type="Proteomes" id="UP001597403">
    <property type="component" value="Unassembled WGS sequence"/>
</dbReference>
<dbReference type="RefSeq" id="WP_204824699.1">
    <property type="nucleotide sequence ID" value="NZ_JBHUGF010000010.1"/>
</dbReference>
<accession>A0ABW4UWY2</accession>
<evidence type="ECO:0000313" key="1">
    <source>
        <dbReference type="EMBL" id="MFD1991063.1"/>
    </source>
</evidence>
<comment type="caution">
    <text evidence="1">The sequence shown here is derived from an EMBL/GenBank/DDBJ whole genome shotgun (WGS) entry which is preliminary data.</text>
</comment>
<dbReference type="InterPro" id="IPR035901">
    <property type="entry name" value="GIY-YIG_endonuc_sf"/>
</dbReference>
<organism evidence="1 2">
    <name type="scientific">Paenibacillus nicotianae</name>
    <dbReference type="NCBI Taxonomy" id="1526551"/>
    <lineage>
        <taxon>Bacteria</taxon>
        <taxon>Bacillati</taxon>
        <taxon>Bacillota</taxon>
        <taxon>Bacilli</taxon>
        <taxon>Bacillales</taxon>
        <taxon>Paenibacillaceae</taxon>
        <taxon>Paenibacillus</taxon>
    </lineage>
</organism>
<reference evidence="2" key="1">
    <citation type="journal article" date="2019" name="Int. J. Syst. Evol. Microbiol.">
        <title>The Global Catalogue of Microorganisms (GCM) 10K type strain sequencing project: providing services to taxonomists for standard genome sequencing and annotation.</title>
        <authorList>
            <consortium name="The Broad Institute Genomics Platform"/>
            <consortium name="The Broad Institute Genome Sequencing Center for Infectious Disease"/>
            <person name="Wu L."/>
            <person name="Ma J."/>
        </authorList>
    </citation>
    <scope>NUCLEOTIDE SEQUENCE [LARGE SCALE GENOMIC DNA]</scope>
    <source>
        <strain evidence="2">CGMCC 1.15067</strain>
    </source>
</reference>
<keyword evidence="2" id="KW-1185">Reference proteome</keyword>
<evidence type="ECO:0008006" key="3">
    <source>
        <dbReference type="Google" id="ProtNLM"/>
    </source>
</evidence>
<dbReference type="EMBL" id="JBHUGF010000010">
    <property type="protein sequence ID" value="MFD1991063.1"/>
    <property type="molecule type" value="Genomic_DNA"/>
</dbReference>
<gene>
    <name evidence="1" type="ORF">ACFSGI_13895</name>
</gene>
<name>A0ABW4UWY2_9BACL</name>
<proteinExistence type="predicted"/>